<evidence type="ECO:0000256" key="1">
    <source>
        <dbReference type="SAM" id="Phobius"/>
    </source>
</evidence>
<dbReference type="Proteomes" id="UP001596091">
    <property type="component" value="Unassembled WGS sequence"/>
</dbReference>
<keyword evidence="3" id="KW-1185">Reference proteome</keyword>
<sequence length="123" mass="13006">MPAIPISKSAPAAQYTEVKLTGAALPAAPATTPAQELDLTNLLAAGTLVAGGILLLAGRRRAAAAVAAAGTAYVLLEEQEAVKQWWERLPGYVAGAQQFIERVEGYMQEVSAQGHRLQNILRR</sequence>
<proteinExistence type="predicted"/>
<reference evidence="3" key="1">
    <citation type="journal article" date="2019" name="Int. J. Syst. Evol. Microbiol.">
        <title>The Global Catalogue of Microorganisms (GCM) 10K type strain sequencing project: providing services to taxonomists for standard genome sequencing and annotation.</title>
        <authorList>
            <consortium name="The Broad Institute Genomics Platform"/>
            <consortium name="The Broad Institute Genome Sequencing Center for Infectious Disease"/>
            <person name="Wu L."/>
            <person name="Ma J."/>
        </authorList>
    </citation>
    <scope>NUCLEOTIDE SEQUENCE [LARGE SCALE GENOMIC DNA]</scope>
    <source>
        <strain evidence="3">JCM 4087</strain>
    </source>
</reference>
<feature type="transmembrane region" description="Helical" evidence="1">
    <location>
        <begin position="39"/>
        <end position="57"/>
    </location>
</feature>
<keyword evidence="1" id="KW-0472">Membrane</keyword>
<keyword evidence="1" id="KW-1133">Transmembrane helix</keyword>
<organism evidence="2 3">
    <name type="scientific">Acidicapsa dinghuensis</name>
    <dbReference type="NCBI Taxonomy" id="2218256"/>
    <lineage>
        <taxon>Bacteria</taxon>
        <taxon>Pseudomonadati</taxon>
        <taxon>Acidobacteriota</taxon>
        <taxon>Terriglobia</taxon>
        <taxon>Terriglobales</taxon>
        <taxon>Acidobacteriaceae</taxon>
        <taxon>Acidicapsa</taxon>
    </lineage>
</organism>
<protein>
    <recommendedName>
        <fullName evidence="4">LPXTG cell wall anchor domain-containing protein</fullName>
    </recommendedName>
</protein>
<accession>A0ABW1EEX4</accession>
<keyword evidence="1" id="KW-0812">Transmembrane</keyword>
<dbReference type="EMBL" id="JBHSPH010000003">
    <property type="protein sequence ID" value="MFC5862882.1"/>
    <property type="molecule type" value="Genomic_DNA"/>
</dbReference>
<comment type="caution">
    <text evidence="2">The sequence shown here is derived from an EMBL/GenBank/DDBJ whole genome shotgun (WGS) entry which is preliminary data.</text>
</comment>
<gene>
    <name evidence="2" type="ORF">ACFPT7_11310</name>
</gene>
<evidence type="ECO:0000313" key="3">
    <source>
        <dbReference type="Proteomes" id="UP001596091"/>
    </source>
</evidence>
<evidence type="ECO:0000313" key="2">
    <source>
        <dbReference type="EMBL" id="MFC5862882.1"/>
    </source>
</evidence>
<evidence type="ECO:0008006" key="4">
    <source>
        <dbReference type="Google" id="ProtNLM"/>
    </source>
</evidence>
<dbReference type="RefSeq" id="WP_263338977.1">
    <property type="nucleotide sequence ID" value="NZ_JAGSYH010000005.1"/>
</dbReference>
<name>A0ABW1EEX4_9BACT</name>